<accession>A0A0V0XLE1</accession>
<dbReference type="AlphaFoldDB" id="A0A0V0XLE1"/>
<organism evidence="1 2">
    <name type="scientific">Trichinella pseudospiralis</name>
    <name type="common">Parasitic roundworm</name>
    <dbReference type="NCBI Taxonomy" id="6337"/>
    <lineage>
        <taxon>Eukaryota</taxon>
        <taxon>Metazoa</taxon>
        <taxon>Ecdysozoa</taxon>
        <taxon>Nematoda</taxon>
        <taxon>Enoplea</taxon>
        <taxon>Dorylaimia</taxon>
        <taxon>Trichinellida</taxon>
        <taxon>Trichinellidae</taxon>
        <taxon>Trichinella</taxon>
    </lineage>
</organism>
<evidence type="ECO:0000313" key="2">
    <source>
        <dbReference type="Proteomes" id="UP000054815"/>
    </source>
</evidence>
<comment type="caution">
    <text evidence="1">The sequence shown here is derived from an EMBL/GenBank/DDBJ whole genome shotgun (WGS) entry which is preliminary data.</text>
</comment>
<gene>
    <name evidence="1" type="ORF">T4E_6404</name>
</gene>
<dbReference type="EMBL" id="JYDU01000223">
    <property type="protein sequence ID" value="KRX88750.1"/>
    <property type="molecule type" value="Genomic_DNA"/>
</dbReference>
<proteinExistence type="predicted"/>
<evidence type="ECO:0000313" key="1">
    <source>
        <dbReference type="EMBL" id="KRX88750.1"/>
    </source>
</evidence>
<protein>
    <submittedName>
        <fullName evidence="1">Uncharacterized protein</fullName>
    </submittedName>
</protein>
<sequence length="138" mass="15750">MKPCFASSNCFATYHLLLLPGLVKRFRWKFVIASVRQLILDYDFLCHFRLLVLWNFSWIRLPVPSICSVSSLDGIGHSVQLRIIRNGPPVFAGQRRLVCSKNISIVFRLAVGPSHYTWFSKGSQVLGALVPTIDDRMR</sequence>
<dbReference type="Proteomes" id="UP000054815">
    <property type="component" value="Unassembled WGS sequence"/>
</dbReference>
<reference evidence="1 2" key="1">
    <citation type="submission" date="2015-01" db="EMBL/GenBank/DDBJ databases">
        <title>Evolution of Trichinella species and genotypes.</title>
        <authorList>
            <person name="Korhonen P.K."/>
            <person name="Edoardo P."/>
            <person name="Giuseppe L.R."/>
            <person name="Gasser R.B."/>
        </authorList>
    </citation>
    <scope>NUCLEOTIDE SEQUENCE [LARGE SCALE GENOMIC DNA]</scope>
    <source>
        <strain evidence="1">ISS141</strain>
    </source>
</reference>
<name>A0A0V0XLE1_TRIPS</name>